<keyword evidence="1" id="KW-1133">Transmembrane helix</keyword>
<name>A0AAN6WNP9_9PEZI</name>
<evidence type="ECO:0000313" key="2">
    <source>
        <dbReference type="EMBL" id="KAK4185310.1"/>
    </source>
</evidence>
<keyword evidence="1" id="KW-0812">Transmembrane</keyword>
<organism evidence="2 3">
    <name type="scientific">Podospora australis</name>
    <dbReference type="NCBI Taxonomy" id="1536484"/>
    <lineage>
        <taxon>Eukaryota</taxon>
        <taxon>Fungi</taxon>
        <taxon>Dikarya</taxon>
        <taxon>Ascomycota</taxon>
        <taxon>Pezizomycotina</taxon>
        <taxon>Sordariomycetes</taxon>
        <taxon>Sordariomycetidae</taxon>
        <taxon>Sordariales</taxon>
        <taxon>Podosporaceae</taxon>
        <taxon>Podospora</taxon>
    </lineage>
</organism>
<keyword evidence="1" id="KW-0472">Membrane</keyword>
<comment type="caution">
    <text evidence="2">The sequence shown here is derived from an EMBL/GenBank/DDBJ whole genome shotgun (WGS) entry which is preliminary data.</text>
</comment>
<accession>A0AAN6WNP9</accession>
<evidence type="ECO:0000313" key="3">
    <source>
        <dbReference type="Proteomes" id="UP001302126"/>
    </source>
</evidence>
<dbReference type="AlphaFoldDB" id="A0AAN6WNP9"/>
<reference evidence="2" key="2">
    <citation type="submission" date="2023-05" db="EMBL/GenBank/DDBJ databases">
        <authorList>
            <consortium name="Lawrence Berkeley National Laboratory"/>
            <person name="Steindorff A."/>
            <person name="Hensen N."/>
            <person name="Bonometti L."/>
            <person name="Westerberg I."/>
            <person name="Brannstrom I.O."/>
            <person name="Guillou S."/>
            <person name="Cros-Aarteil S."/>
            <person name="Calhoun S."/>
            <person name="Haridas S."/>
            <person name="Kuo A."/>
            <person name="Mondo S."/>
            <person name="Pangilinan J."/>
            <person name="Riley R."/>
            <person name="Labutti K."/>
            <person name="Andreopoulos B."/>
            <person name="Lipzen A."/>
            <person name="Chen C."/>
            <person name="Yanf M."/>
            <person name="Daum C."/>
            <person name="Ng V."/>
            <person name="Clum A."/>
            <person name="Ohm R."/>
            <person name="Martin F."/>
            <person name="Silar P."/>
            <person name="Natvig D."/>
            <person name="Lalanne C."/>
            <person name="Gautier V."/>
            <person name="Ament-Velasquez S.L."/>
            <person name="Kruys A."/>
            <person name="Hutchinson M.I."/>
            <person name="Powell A.J."/>
            <person name="Barry K."/>
            <person name="Miller A.N."/>
            <person name="Grigoriev I.V."/>
            <person name="Debuchy R."/>
            <person name="Gladieux P."/>
            <person name="Thoren M.H."/>
            <person name="Johannesson H."/>
        </authorList>
    </citation>
    <scope>NUCLEOTIDE SEQUENCE</scope>
    <source>
        <strain evidence="2">PSN309</strain>
    </source>
</reference>
<proteinExistence type="predicted"/>
<feature type="transmembrane region" description="Helical" evidence="1">
    <location>
        <begin position="12"/>
        <end position="32"/>
    </location>
</feature>
<sequence length="82" mass="9380">MAVITRNGTLVFGFGEVLLACGMIALTLYRAASERKKRDKILLEILTPEQLQRYCQLTGRIHTIQPELDWKMKNQDVETVSD</sequence>
<keyword evidence="3" id="KW-1185">Reference proteome</keyword>
<reference evidence="2" key="1">
    <citation type="journal article" date="2023" name="Mol. Phylogenet. Evol.">
        <title>Genome-scale phylogeny and comparative genomics of the fungal order Sordariales.</title>
        <authorList>
            <person name="Hensen N."/>
            <person name="Bonometti L."/>
            <person name="Westerberg I."/>
            <person name="Brannstrom I.O."/>
            <person name="Guillou S."/>
            <person name="Cros-Aarteil S."/>
            <person name="Calhoun S."/>
            <person name="Haridas S."/>
            <person name="Kuo A."/>
            <person name="Mondo S."/>
            <person name="Pangilinan J."/>
            <person name="Riley R."/>
            <person name="LaButti K."/>
            <person name="Andreopoulos B."/>
            <person name="Lipzen A."/>
            <person name="Chen C."/>
            <person name="Yan M."/>
            <person name="Daum C."/>
            <person name="Ng V."/>
            <person name="Clum A."/>
            <person name="Steindorff A."/>
            <person name="Ohm R.A."/>
            <person name="Martin F."/>
            <person name="Silar P."/>
            <person name="Natvig D.O."/>
            <person name="Lalanne C."/>
            <person name="Gautier V."/>
            <person name="Ament-Velasquez S.L."/>
            <person name="Kruys A."/>
            <person name="Hutchinson M.I."/>
            <person name="Powell A.J."/>
            <person name="Barry K."/>
            <person name="Miller A.N."/>
            <person name="Grigoriev I.V."/>
            <person name="Debuchy R."/>
            <person name="Gladieux P."/>
            <person name="Hiltunen Thoren M."/>
            <person name="Johannesson H."/>
        </authorList>
    </citation>
    <scope>NUCLEOTIDE SEQUENCE</scope>
    <source>
        <strain evidence="2">PSN309</strain>
    </source>
</reference>
<gene>
    <name evidence="2" type="ORF">QBC35DRAFT_454384</name>
</gene>
<protein>
    <submittedName>
        <fullName evidence="2">Uncharacterized protein</fullName>
    </submittedName>
</protein>
<evidence type="ECO:0000256" key="1">
    <source>
        <dbReference type="SAM" id="Phobius"/>
    </source>
</evidence>
<dbReference type="Proteomes" id="UP001302126">
    <property type="component" value="Unassembled WGS sequence"/>
</dbReference>
<dbReference type="EMBL" id="MU864454">
    <property type="protein sequence ID" value="KAK4185310.1"/>
    <property type="molecule type" value="Genomic_DNA"/>
</dbReference>